<dbReference type="AlphaFoldDB" id="A0A495K6Y9"/>
<proteinExistence type="predicted"/>
<sequence>MHTDRNPPRSCPDGHPWARTSPNVVQLGQGERKVGADLSRFITHGFLQLEQMPVPS</sequence>
<comment type="caution">
    <text evidence="2">The sequence shown here is derived from an EMBL/GenBank/DDBJ whole genome shotgun (WGS) entry which is preliminary data.</text>
</comment>
<organism evidence="2 3">
    <name type="scientific">Williamsia marianensis</name>
    <dbReference type="NCBI Taxonomy" id="85044"/>
    <lineage>
        <taxon>Bacteria</taxon>
        <taxon>Bacillati</taxon>
        <taxon>Actinomycetota</taxon>
        <taxon>Actinomycetes</taxon>
        <taxon>Mycobacteriales</taxon>
        <taxon>Nocardiaceae</taxon>
        <taxon>Williamsia</taxon>
    </lineage>
</organism>
<evidence type="ECO:0000313" key="2">
    <source>
        <dbReference type="EMBL" id="RKR97067.1"/>
    </source>
</evidence>
<reference evidence="2 3" key="1">
    <citation type="submission" date="2018-10" db="EMBL/GenBank/DDBJ databases">
        <title>Sequencing the genomes of 1000 actinobacteria strains.</title>
        <authorList>
            <person name="Klenk H.-P."/>
        </authorList>
    </citation>
    <scope>NUCLEOTIDE SEQUENCE [LARGE SCALE GENOMIC DNA]</scope>
    <source>
        <strain evidence="2 3">DSM 44343</strain>
    </source>
</reference>
<feature type="region of interest" description="Disordered" evidence="1">
    <location>
        <begin position="1"/>
        <end position="26"/>
    </location>
</feature>
<evidence type="ECO:0000256" key="1">
    <source>
        <dbReference type="SAM" id="MobiDB-lite"/>
    </source>
</evidence>
<name>A0A495K6Y9_WILMA</name>
<gene>
    <name evidence="2" type="ORF">DFJ75_3931</name>
</gene>
<protein>
    <submittedName>
        <fullName evidence="2">Uncharacterized protein</fullName>
    </submittedName>
</protein>
<dbReference type="EMBL" id="RBKV01000001">
    <property type="protein sequence ID" value="RKR97067.1"/>
    <property type="molecule type" value="Genomic_DNA"/>
</dbReference>
<evidence type="ECO:0000313" key="3">
    <source>
        <dbReference type="Proteomes" id="UP000274762"/>
    </source>
</evidence>
<accession>A0A495K6Y9</accession>
<dbReference type="Proteomes" id="UP000274762">
    <property type="component" value="Unassembled WGS sequence"/>
</dbReference>